<name>A0A3B0ULU6_9ZZZZ</name>
<evidence type="ECO:0000313" key="2">
    <source>
        <dbReference type="EMBL" id="VAW32045.1"/>
    </source>
</evidence>
<dbReference type="Gene3D" id="2.120.10.30">
    <property type="entry name" value="TolB, C-terminal domain"/>
    <property type="match status" value="2"/>
</dbReference>
<dbReference type="SUPFAM" id="SSF69304">
    <property type="entry name" value="Tricorn protease N-terminal domain"/>
    <property type="match status" value="1"/>
</dbReference>
<evidence type="ECO:0008006" key="3">
    <source>
        <dbReference type="Google" id="ProtNLM"/>
    </source>
</evidence>
<accession>A0A3B0ULU6</accession>
<protein>
    <recommendedName>
        <fullName evidence="3">TolB protein, periplasmic protein involved in the tonb-independent uptake of group A colicins</fullName>
    </recommendedName>
</protein>
<dbReference type="AlphaFoldDB" id="A0A3B0ULU6"/>
<dbReference type="InterPro" id="IPR011042">
    <property type="entry name" value="6-blade_b-propeller_TolB-like"/>
</dbReference>
<sequence length="519" mass="56235">MVCIDKFLQSIRGIIWLGVLFFLASCLGEQSSGSSIHDSPSINEETSISTAIVTPELIKTPLLNQVLITPEGNLVEAHTSTPTYIPIASPTLTSTIVQGHILPTTSRIERVNLTYDGLQLAGSSAAPSISANGQFVAFVSSGANFVDGKESEHSQVFVRDRKNGTTEIVSVNDEGVMGNQASGVWVEQGSSTSISGNGRYVTFHSFATNLVPDTPPQANIFVYDRHTKQIKLITGSANGDSMWPILSEDGLSIVFISEADNLVPDDTNQVRDIFVYNQTNDNLERVSLATNGVEANAPSGNFSFLSVSANGRFIAFDSFADNLVPDDTNNVIDVFVYDRQTKEIERISKSNNGVEANGESIHPSLSADGRYIAFQSVATNLVNFDTEALSNIFIYDREKGLIQLVELYAGSLQEDVFNGNPDISSSGRWVVFTSNANDPMFEDSNYVSDIFLYDSQTEESLILSVSDQGEASNGLSIAPVLSANECTVVFWSLATNLISDDTNQTWDIFVRDLDGVCGK</sequence>
<gene>
    <name evidence="2" type="ORF">MNBD_CHLOROFLEXI01-2680</name>
</gene>
<proteinExistence type="inferred from homology"/>
<dbReference type="EMBL" id="UOEU01000315">
    <property type="protein sequence ID" value="VAW32045.1"/>
    <property type="molecule type" value="Genomic_DNA"/>
</dbReference>
<dbReference type="PANTHER" id="PTHR36842">
    <property type="entry name" value="PROTEIN TOLB HOMOLOG"/>
    <property type="match status" value="1"/>
</dbReference>
<comment type="similarity">
    <text evidence="1">Belongs to the TolB family.</text>
</comment>
<dbReference type="InterPro" id="IPR011659">
    <property type="entry name" value="WD40"/>
</dbReference>
<organism evidence="2">
    <name type="scientific">hydrothermal vent metagenome</name>
    <dbReference type="NCBI Taxonomy" id="652676"/>
    <lineage>
        <taxon>unclassified sequences</taxon>
        <taxon>metagenomes</taxon>
        <taxon>ecological metagenomes</taxon>
    </lineage>
</organism>
<dbReference type="PROSITE" id="PS51257">
    <property type="entry name" value="PROKAR_LIPOPROTEIN"/>
    <property type="match status" value="1"/>
</dbReference>
<reference evidence="2" key="1">
    <citation type="submission" date="2018-06" db="EMBL/GenBank/DDBJ databases">
        <authorList>
            <person name="Zhirakovskaya E."/>
        </authorList>
    </citation>
    <scope>NUCLEOTIDE SEQUENCE</scope>
</reference>
<dbReference type="Pfam" id="PF07676">
    <property type="entry name" value="PD40"/>
    <property type="match status" value="2"/>
</dbReference>
<evidence type="ECO:0000256" key="1">
    <source>
        <dbReference type="ARBA" id="ARBA00009820"/>
    </source>
</evidence>